<accession>A0A1E8PQZ7</accession>
<organism evidence="2 3">
    <name type="scientific">Janthinobacterium lividum</name>
    <dbReference type="NCBI Taxonomy" id="29581"/>
    <lineage>
        <taxon>Bacteria</taxon>
        <taxon>Pseudomonadati</taxon>
        <taxon>Pseudomonadota</taxon>
        <taxon>Betaproteobacteria</taxon>
        <taxon>Burkholderiales</taxon>
        <taxon>Oxalobacteraceae</taxon>
        <taxon>Janthinobacterium</taxon>
    </lineage>
</organism>
<comment type="caution">
    <text evidence="2">The sequence shown here is derived from an EMBL/GenBank/DDBJ whole genome shotgun (WGS) entry which is preliminary data.</text>
</comment>
<dbReference type="InterPro" id="IPR007813">
    <property type="entry name" value="PilN"/>
</dbReference>
<evidence type="ECO:0008006" key="4">
    <source>
        <dbReference type="Google" id="ProtNLM"/>
    </source>
</evidence>
<proteinExistence type="predicted"/>
<keyword evidence="1" id="KW-0812">Transmembrane</keyword>
<dbReference type="PANTHER" id="PTHR40278">
    <property type="entry name" value="DNA UTILIZATION PROTEIN HOFN"/>
    <property type="match status" value="1"/>
</dbReference>
<evidence type="ECO:0000313" key="2">
    <source>
        <dbReference type="EMBL" id="OFJ48641.1"/>
    </source>
</evidence>
<dbReference type="InterPro" id="IPR052534">
    <property type="entry name" value="Extracell_DNA_Util/SecSys_Comp"/>
</dbReference>
<dbReference type="GO" id="GO:0043107">
    <property type="term" value="P:type IV pilus-dependent motility"/>
    <property type="evidence" value="ECO:0007669"/>
    <property type="project" value="TreeGrafter"/>
</dbReference>
<reference evidence="2 3" key="1">
    <citation type="submission" date="2016-10" db="EMBL/GenBank/DDBJ databases">
        <title>Updated version of Genome Assembly of Janthinobacterium lividum ERGS5:01.</title>
        <authorList>
            <person name="Kumar R."/>
            <person name="Acharya V."/>
            <person name="Singh D."/>
        </authorList>
    </citation>
    <scope>NUCLEOTIDE SEQUENCE [LARGE SCALE GENOMIC DNA]</scope>
    <source>
        <strain evidence="2 3">ERGS5:01</strain>
    </source>
</reference>
<protein>
    <recommendedName>
        <fullName evidence="4">Fimbrial assembly protein (PilN)</fullName>
    </recommendedName>
</protein>
<keyword evidence="1" id="KW-1133">Transmembrane helix</keyword>
<dbReference type="GO" id="GO:0043683">
    <property type="term" value="P:type IV pilus assembly"/>
    <property type="evidence" value="ECO:0007669"/>
    <property type="project" value="TreeGrafter"/>
</dbReference>
<dbReference type="Proteomes" id="UP000092634">
    <property type="component" value="Unassembled WGS sequence"/>
</dbReference>
<dbReference type="EMBL" id="MAQB02000001">
    <property type="protein sequence ID" value="OFJ48641.1"/>
    <property type="molecule type" value="Genomic_DNA"/>
</dbReference>
<gene>
    <name evidence="2" type="ORF">BA896_006630</name>
</gene>
<name>A0A1E8PQZ7_9BURK</name>
<dbReference type="PANTHER" id="PTHR40278:SF2">
    <property type="entry name" value="TYPE IV PILUS INNER MEMBRANE COMPONENT PILN"/>
    <property type="match status" value="1"/>
</dbReference>
<evidence type="ECO:0000313" key="3">
    <source>
        <dbReference type="Proteomes" id="UP000092634"/>
    </source>
</evidence>
<feature type="transmembrane region" description="Helical" evidence="1">
    <location>
        <begin position="27"/>
        <end position="49"/>
    </location>
</feature>
<dbReference type="AlphaFoldDB" id="A0A1E8PQZ7"/>
<dbReference type="Pfam" id="PF05137">
    <property type="entry name" value="PilN"/>
    <property type="match status" value="1"/>
</dbReference>
<keyword evidence="1" id="KW-0472">Membrane</keyword>
<sequence length="194" mass="21417">MKSVAQVPCINLLPHRQAARQRRIQRLLWQLAGGALLGLLLALAAGAWLQFRLDAQLRRQESWRNAMLQVNASLASGKRVQDETAALLLRQQAIASLQEQRNAWVRMLEVLARAMPAGVSLHSVRQEMTMVRLQGRAATQEQVAALLLALEREAPWSRPELLEVRQEARGAVDGAVEWTIRLALASVGAGAPQS</sequence>
<evidence type="ECO:0000256" key="1">
    <source>
        <dbReference type="SAM" id="Phobius"/>
    </source>
</evidence>